<accession>A0A7R9L4N2</accession>
<keyword evidence="4" id="KW-1185">Reference proteome</keyword>
<evidence type="ECO:0000256" key="1">
    <source>
        <dbReference type="SAM" id="MobiDB-lite"/>
    </source>
</evidence>
<proteinExistence type="predicted"/>
<feature type="region of interest" description="Disordered" evidence="1">
    <location>
        <begin position="55"/>
        <end position="89"/>
    </location>
</feature>
<feature type="region of interest" description="Disordered" evidence="1">
    <location>
        <begin position="413"/>
        <end position="692"/>
    </location>
</feature>
<evidence type="ECO:0000259" key="2">
    <source>
        <dbReference type="Pfam" id="PF12949"/>
    </source>
</evidence>
<feature type="region of interest" description="Disordered" evidence="1">
    <location>
        <begin position="218"/>
        <end position="252"/>
    </location>
</feature>
<feature type="compositionally biased region" description="Polar residues" evidence="1">
    <location>
        <begin position="288"/>
        <end position="300"/>
    </location>
</feature>
<feature type="compositionally biased region" description="Basic and acidic residues" evidence="1">
    <location>
        <begin position="558"/>
        <end position="587"/>
    </location>
</feature>
<feature type="compositionally biased region" description="Polar residues" evidence="1">
    <location>
        <begin position="417"/>
        <end position="446"/>
    </location>
</feature>
<evidence type="ECO:0000313" key="3">
    <source>
        <dbReference type="EMBL" id="CAD7633788.1"/>
    </source>
</evidence>
<dbReference type="Pfam" id="PF12949">
    <property type="entry name" value="HeH"/>
    <property type="match status" value="2"/>
</dbReference>
<protein>
    <recommendedName>
        <fullName evidence="2">HeH/LEM domain-containing protein</fullName>
    </recommendedName>
</protein>
<name>A0A7R9L4N2_9ACAR</name>
<gene>
    <name evidence="3" type="ORF">OSB1V03_LOCUS14184</name>
</gene>
<feature type="compositionally biased region" description="Polar residues" evidence="1">
    <location>
        <begin position="599"/>
        <end position="613"/>
    </location>
</feature>
<organism evidence="3">
    <name type="scientific">Medioppia subpectinata</name>
    <dbReference type="NCBI Taxonomy" id="1979941"/>
    <lineage>
        <taxon>Eukaryota</taxon>
        <taxon>Metazoa</taxon>
        <taxon>Ecdysozoa</taxon>
        <taxon>Arthropoda</taxon>
        <taxon>Chelicerata</taxon>
        <taxon>Arachnida</taxon>
        <taxon>Acari</taxon>
        <taxon>Acariformes</taxon>
        <taxon>Sarcoptiformes</taxon>
        <taxon>Oribatida</taxon>
        <taxon>Brachypylina</taxon>
        <taxon>Oppioidea</taxon>
        <taxon>Oppiidae</taxon>
        <taxon>Medioppia</taxon>
    </lineage>
</organism>
<feature type="non-terminal residue" evidence="3">
    <location>
        <position position="740"/>
    </location>
</feature>
<sequence>MADFENDYLIDGKSLYSLRVIDLKEVLTKRDVPYKKNATKAQLQALVIQYLNEANEEKSSEDTIQSEETNESIGGANDIPKSDDINNEQNLCPQQTEATDLSQDAGITSSVSFGDKHSIKLTIKLQPNESPNRQLSPKKSPVKEMRSPGVDSFNAVSDAVRSPMADFENDYLIDGKSLYSLRVIDLKEVLTKRDVPYKKNATKAQLQALVIQYLNEANEEKSSEDTIQSEETNESIGGANDIPKSDDINNEQNLCPQQTEATDLSQDAGITSSVSFGDKHSIKLTIKLQPNESPNRQLSPKKSPVKEMRSPGVDSFNAVSDAVRSPVRSPVKSPVTDTHIKSPKQTPEVIKQVLPEVVTEIPAPVEPKSVPLAEVCEQTAPVVVSQVLAQQDIVSSEKPKQIIEEIVKPSKGKEFANTDSSGTKNSSPNDSTDSTQKSTELVTKSQELPEDNSAISKDTSSDSTRKETPVVSPVKERRTVSPVKETRVVSSIKETRNRSPVKERRSVSPVKETPVVSPIKETRTVSPVKETRVVSPVKETPAVSSIKESPVVEPIVKQTDKKSERLDETESKVPETDQRRKSPEKARPPRRRRWGGAVTNETQQNTPKGISSDQIKEMISDLDSMSATSGADSSSASKVSKSDTSIVVTSSLSRTQTTATTNEMPAKRDIRVVRKSVSVPEDEQIPKESVKPPVIQPVVEHKKPIVAEVVERKSEEQLDEKRESSPAKNTATEVVFIRNL</sequence>
<dbReference type="InterPro" id="IPR036361">
    <property type="entry name" value="SAP_dom_sf"/>
</dbReference>
<feature type="region of interest" description="Disordered" evidence="1">
    <location>
        <begin position="122"/>
        <end position="150"/>
    </location>
</feature>
<evidence type="ECO:0000313" key="4">
    <source>
        <dbReference type="Proteomes" id="UP000759131"/>
    </source>
</evidence>
<dbReference type="Proteomes" id="UP000759131">
    <property type="component" value="Unassembled WGS sequence"/>
</dbReference>
<dbReference type="Gene3D" id="1.10.720.30">
    <property type="entry name" value="SAP domain"/>
    <property type="match status" value="2"/>
</dbReference>
<feature type="region of interest" description="Disordered" evidence="1">
    <location>
        <begin position="322"/>
        <end position="341"/>
    </location>
</feature>
<feature type="compositionally biased region" description="Polar residues" evidence="1">
    <location>
        <begin position="646"/>
        <end position="663"/>
    </location>
</feature>
<dbReference type="AlphaFoldDB" id="A0A7R9L4N2"/>
<dbReference type="InterPro" id="IPR025856">
    <property type="entry name" value="HeH/LEM_domain"/>
</dbReference>
<feature type="compositionally biased region" description="Polar residues" evidence="1">
    <location>
        <begin position="125"/>
        <end position="137"/>
    </location>
</feature>
<feature type="region of interest" description="Disordered" evidence="1">
    <location>
        <begin position="285"/>
        <end position="317"/>
    </location>
</feature>
<dbReference type="EMBL" id="CAJPIZ010013387">
    <property type="protein sequence ID" value="CAG2114218.1"/>
    <property type="molecule type" value="Genomic_DNA"/>
</dbReference>
<feature type="domain" description="HeH/LEM" evidence="2">
    <location>
        <begin position="17"/>
        <end position="47"/>
    </location>
</feature>
<reference evidence="3" key="1">
    <citation type="submission" date="2020-11" db="EMBL/GenBank/DDBJ databases">
        <authorList>
            <person name="Tran Van P."/>
        </authorList>
    </citation>
    <scope>NUCLEOTIDE SEQUENCE</scope>
</reference>
<dbReference type="OrthoDB" id="196393at2759"/>
<feature type="compositionally biased region" description="Low complexity" evidence="1">
    <location>
        <begin position="623"/>
        <end position="645"/>
    </location>
</feature>
<feature type="compositionally biased region" description="Basic and acidic residues" evidence="1">
    <location>
        <begin position="459"/>
        <end position="506"/>
    </location>
</feature>
<dbReference type="EMBL" id="OC867962">
    <property type="protein sequence ID" value="CAD7633788.1"/>
    <property type="molecule type" value="Genomic_DNA"/>
</dbReference>
<feature type="domain" description="HeH/LEM" evidence="2">
    <location>
        <begin position="180"/>
        <end position="210"/>
    </location>
</feature>